<evidence type="ECO:0000313" key="8">
    <source>
        <dbReference type="Proteomes" id="UP001149165"/>
    </source>
</evidence>
<dbReference type="PANTHER" id="PTHR46347">
    <property type="entry name" value="RING/FYVE/PHD ZINC FINGER SUPERFAMILY PROTEIN"/>
    <property type="match status" value="1"/>
</dbReference>
<feature type="transmembrane region" description="Helical" evidence="5">
    <location>
        <begin position="213"/>
        <end position="233"/>
    </location>
</feature>
<proteinExistence type="predicted"/>
<dbReference type="Proteomes" id="UP001149165">
    <property type="component" value="Unassembled WGS sequence"/>
</dbReference>
<keyword evidence="5" id="KW-0472">Membrane</keyword>
<keyword evidence="5" id="KW-1133">Transmembrane helix</keyword>
<dbReference type="AlphaFoldDB" id="A0A9W9EFQ4"/>
<feature type="region of interest" description="Disordered" evidence="4">
    <location>
        <begin position="1"/>
        <end position="25"/>
    </location>
</feature>
<dbReference type="InterPro" id="IPR011016">
    <property type="entry name" value="Znf_RING-CH"/>
</dbReference>
<protein>
    <recommendedName>
        <fullName evidence="6">RING-CH-type domain-containing protein</fullName>
    </recommendedName>
</protein>
<keyword evidence="1" id="KW-0479">Metal-binding</keyword>
<dbReference type="OrthoDB" id="264354at2759"/>
<comment type="caution">
    <text evidence="7">The sequence shown here is derived from an EMBL/GenBank/DDBJ whole genome shotgun (WGS) entry which is preliminary data.</text>
</comment>
<gene>
    <name evidence="7" type="ORF">N7456_013624</name>
</gene>
<evidence type="ECO:0000256" key="2">
    <source>
        <dbReference type="ARBA" id="ARBA00022771"/>
    </source>
</evidence>
<dbReference type="GO" id="GO:0008270">
    <property type="term" value="F:zinc ion binding"/>
    <property type="evidence" value="ECO:0007669"/>
    <property type="project" value="UniProtKB-KW"/>
</dbReference>
<evidence type="ECO:0000259" key="6">
    <source>
        <dbReference type="PROSITE" id="PS51292"/>
    </source>
</evidence>
<dbReference type="Gene3D" id="3.30.40.10">
    <property type="entry name" value="Zinc/RING finger domain, C3HC4 (zinc finger)"/>
    <property type="match status" value="1"/>
</dbReference>
<dbReference type="SMART" id="SM00744">
    <property type="entry name" value="RINGv"/>
    <property type="match status" value="1"/>
</dbReference>
<dbReference type="SUPFAM" id="SSF57850">
    <property type="entry name" value="RING/U-box"/>
    <property type="match status" value="1"/>
</dbReference>
<keyword evidence="2" id="KW-0863">Zinc-finger</keyword>
<keyword evidence="8" id="KW-1185">Reference proteome</keyword>
<keyword evidence="5" id="KW-0812">Transmembrane</keyword>
<dbReference type="EMBL" id="JAPQKH010000012">
    <property type="protein sequence ID" value="KAJ5080914.1"/>
    <property type="molecule type" value="Genomic_DNA"/>
</dbReference>
<accession>A0A9W9EFQ4</accession>
<sequence>MDSSSNEQSSQGAEPESSSSQQSYSPRTCRICLETVLPTFQPSEFLQRPRVVYESEDPELGRLLRPCKCKGSSRYVHEGCLQLWRHSDPKYGTKVYWQCTICGFQYRLGRLTWARWISSTATQIIMTLAILLLAIFLLGFVADPIIDLYLGPVDDLYNELEDDASWTEHFLKGFAALGLSSCLRALFSFSPIHWNFRGSSIISNGRSTGRNRTANLTWLVILAGVITFLWSVYKGVRAWSRRTLQRAGEKVMDVPLPGDEDENVPEEPSAHPKAE</sequence>
<evidence type="ECO:0000256" key="3">
    <source>
        <dbReference type="ARBA" id="ARBA00022833"/>
    </source>
</evidence>
<evidence type="ECO:0000256" key="1">
    <source>
        <dbReference type="ARBA" id="ARBA00022723"/>
    </source>
</evidence>
<dbReference type="Pfam" id="PF12906">
    <property type="entry name" value="RINGv"/>
    <property type="match status" value="1"/>
</dbReference>
<feature type="transmembrane region" description="Helical" evidence="5">
    <location>
        <begin position="124"/>
        <end position="150"/>
    </location>
</feature>
<name>A0A9W9EFQ4_9EURO</name>
<feature type="domain" description="RING-CH-type" evidence="6">
    <location>
        <begin position="21"/>
        <end position="109"/>
    </location>
</feature>
<reference evidence="7" key="2">
    <citation type="journal article" date="2023" name="IMA Fungus">
        <title>Comparative genomic study of the Penicillium genus elucidates a diverse pangenome and 15 lateral gene transfer events.</title>
        <authorList>
            <person name="Petersen C."/>
            <person name="Sorensen T."/>
            <person name="Nielsen M.R."/>
            <person name="Sondergaard T.E."/>
            <person name="Sorensen J.L."/>
            <person name="Fitzpatrick D.A."/>
            <person name="Frisvad J.C."/>
            <person name="Nielsen K.L."/>
        </authorList>
    </citation>
    <scope>NUCLEOTIDE SEQUENCE</scope>
    <source>
        <strain evidence="7">IBT 30069</strain>
    </source>
</reference>
<dbReference type="InterPro" id="IPR013083">
    <property type="entry name" value="Znf_RING/FYVE/PHD"/>
</dbReference>
<feature type="region of interest" description="Disordered" evidence="4">
    <location>
        <begin position="252"/>
        <end position="275"/>
    </location>
</feature>
<keyword evidence="3" id="KW-0862">Zinc</keyword>
<feature type="compositionally biased region" description="Low complexity" evidence="4">
    <location>
        <begin position="7"/>
        <end position="25"/>
    </location>
</feature>
<evidence type="ECO:0000256" key="4">
    <source>
        <dbReference type="SAM" id="MobiDB-lite"/>
    </source>
</evidence>
<organism evidence="7 8">
    <name type="scientific">Penicillium angulare</name>
    <dbReference type="NCBI Taxonomy" id="116970"/>
    <lineage>
        <taxon>Eukaryota</taxon>
        <taxon>Fungi</taxon>
        <taxon>Dikarya</taxon>
        <taxon>Ascomycota</taxon>
        <taxon>Pezizomycotina</taxon>
        <taxon>Eurotiomycetes</taxon>
        <taxon>Eurotiomycetidae</taxon>
        <taxon>Eurotiales</taxon>
        <taxon>Aspergillaceae</taxon>
        <taxon>Penicillium</taxon>
    </lineage>
</organism>
<dbReference type="PROSITE" id="PS51292">
    <property type="entry name" value="ZF_RING_CH"/>
    <property type="match status" value="1"/>
</dbReference>
<dbReference type="PANTHER" id="PTHR46347:SF1">
    <property type="entry name" value="RING_FYVE_PHD ZINC FINGER SUPERFAMILY PROTEIN"/>
    <property type="match status" value="1"/>
</dbReference>
<reference evidence="7" key="1">
    <citation type="submission" date="2022-11" db="EMBL/GenBank/DDBJ databases">
        <authorList>
            <person name="Petersen C."/>
        </authorList>
    </citation>
    <scope>NUCLEOTIDE SEQUENCE</scope>
    <source>
        <strain evidence="7">IBT 30069</strain>
    </source>
</reference>
<dbReference type="CDD" id="cd16495">
    <property type="entry name" value="RING_CH-C4HC3_MARCH"/>
    <property type="match status" value="1"/>
</dbReference>
<evidence type="ECO:0000256" key="5">
    <source>
        <dbReference type="SAM" id="Phobius"/>
    </source>
</evidence>
<evidence type="ECO:0000313" key="7">
    <source>
        <dbReference type="EMBL" id="KAJ5080914.1"/>
    </source>
</evidence>